<evidence type="ECO:0000313" key="2">
    <source>
        <dbReference type="EMBL" id="CAC5407981.1"/>
    </source>
</evidence>
<dbReference type="EMBL" id="CACVKT020007486">
    <property type="protein sequence ID" value="CAC5407981.1"/>
    <property type="molecule type" value="Genomic_DNA"/>
</dbReference>
<evidence type="ECO:0000256" key="1">
    <source>
        <dbReference type="SAM" id="MobiDB-lite"/>
    </source>
</evidence>
<dbReference type="Proteomes" id="UP000507470">
    <property type="component" value="Unassembled WGS sequence"/>
</dbReference>
<name>A0A6J8DKE2_MYTCO</name>
<organism evidence="2 3">
    <name type="scientific">Mytilus coruscus</name>
    <name type="common">Sea mussel</name>
    <dbReference type="NCBI Taxonomy" id="42192"/>
    <lineage>
        <taxon>Eukaryota</taxon>
        <taxon>Metazoa</taxon>
        <taxon>Spiralia</taxon>
        <taxon>Lophotrochozoa</taxon>
        <taxon>Mollusca</taxon>
        <taxon>Bivalvia</taxon>
        <taxon>Autobranchia</taxon>
        <taxon>Pteriomorphia</taxon>
        <taxon>Mytilida</taxon>
        <taxon>Mytiloidea</taxon>
        <taxon>Mytilidae</taxon>
        <taxon>Mytilinae</taxon>
        <taxon>Mytilus</taxon>
    </lineage>
</organism>
<proteinExistence type="predicted"/>
<sequence>MDNENTEINKLKREIKELKETSSSRRSSKETNTIGDIKRELDELKERISDKETRYERKDFRAIENYIFATKIELGRIHLEKFKDNLTKSERMALQSLKQNKEIVIKKADKNSSTLILDKKNYIEQALSQLNDGIHVHYEQIARSHCTEIYNLIESKVKILHVQSHR</sequence>
<keyword evidence="3" id="KW-1185">Reference proteome</keyword>
<evidence type="ECO:0000313" key="3">
    <source>
        <dbReference type="Proteomes" id="UP000507470"/>
    </source>
</evidence>
<feature type="compositionally biased region" description="Basic and acidic residues" evidence="1">
    <location>
        <begin position="7"/>
        <end position="29"/>
    </location>
</feature>
<dbReference type="AlphaFoldDB" id="A0A6J8DKE2"/>
<dbReference type="OrthoDB" id="6287939at2759"/>
<gene>
    <name evidence="2" type="ORF">MCOR_41411</name>
</gene>
<reference evidence="2 3" key="1">
    <citation type="submission" date="2020-06" db="EMBL/GenBank/DDBJ databases">
        <authorList>
            <person name="Li R."/>
            <person name="Bekaert M."/>
        </authorList>
    </citation>
    <scope>NUCLEOTIDE SEQUENCE [LARGE SCALE GENOMIC DNA]</scope>
    <source>
        <strain evidence="3">wild</strain>
    </source>
</reference>
<protein>
    <submittedName>
        <fullName evidence="2">Uncharacterized protein</fullName>
    </submittedName>
</protein>
<accession>A0A6J8DKE2</accession>
<feature type="region of interest" description="Disordered" evidence="1">
    <location>
        <begin position="1"/>
        <end position="36"/>
    </location>
</feature>